<accession>A0ABV6I1J8</accession>
<keyword evidence="1" id="KW-1133">Transmembrane helix</keyword>
<gene>
    <name evidence="2" type="ORF">ACFFII_04630</name>
</gene>
<organism evidence="2 3">
    <name type="scientific">Paracoccus niistensis</name>
    <dbReference type="NCBI Taxonomy" id="632935"/>
    <lineage>
        <taxon>Bacteria</taxon>
        <taxon>Pseudomonadati</taxon>
        <taxon>Pseudomonadota</taxon>
        <taxon>Alphaproteobacteria</taxon>
        <taxon>Rhodobacterales</taxon>
        <taxon>Paracoccaceae</taxon>
        <taxon>Paracoccus</taxon>
    </lineage>
</organism>
<reference evidence="2 3" key="1">
    <citation type="submission" date="2024-09" db="EMBL/GenBank/DDBJ databases">
        <authorList>
            <person name="Sun Q."/>
            <person name="Mori K."/>
        </authorList>
    </citation>
    <scope>NUCLEOTIDE SEQUENCE [LARGE SCALE GENOMIC DNA]</scope>
    <source>
        <strain evidence="2 3">KCTC 22789</strain>
    </source>
</reference>
<keyword evidence="3" id="KW-1185">Reference proteome</keyword>
<protein>
    <recommendedName>
        <fullName evidence="4">SMODS-associated NUDIX domain-containing protein</fullName>
    </recommendedName>
</protein>
<evidence type="ECO:0000313" key="2">
    <source>
        <dbReference type="EMBL" id="MFC0340047.1"/>
    </source>
</evidence>
<name>A0ABV6I1J8_9RHOB</name>
<comment type="caution">
    <text evidence="2">The sequence shown here is derived from an EMBL/GenBank/DDBJ whole genome shotgun (WGS) entry which is preliminary data.</text>
</comment>
<dbReference type="Proteomes" id="UP001589799">
    <property type="component" value="Unassembled WGS sequence"/>
</dbReference>
<evidence type="ECO:0008006" key="4">
    <source>
        <dbReference type="Google" id="ProtNLM"/>
    </source>
</evidence>
<sequence length="310" mass="35424">MRILLAGVDFVRNNSFVIFLAIGFIVVVAGYNFDNQSMKTVGTAIITGGVVSAVTTARFFKSLYADALIDVITGEEHLSNRSDIEEIWKRATNCLCRRRFPELKDAIYESIMNSYLPRTKDYYFKKVFRDYRVTSFDEKTGIMTLEERCSIEIAPHSHVEYISYTYSYERGAGEISTELREFKINGKSIDTYPSCEEERETTNGEGSKSVKLPATKHQIARHRTITMHIDGQAYSKVRYKTYVQDLQVNAISEVSGVCPVLVEHELYQETFPEKPRAQGINISNKNLIMPGQGHIIMFLRAEHVLQSRRV</sequence>
<keyword evidence="1" id="KW-0472">Membrane</keyword>
<feature type="transmembrane region" description="Helical" evidence="1">
    <location>
        <begin position="40"/>
        <end position="60"/>
    </location>
</feature>
<evidence type="ECO:0000256" key="1">
    <source>
        <dbReference type="SAM" id="Phobius"/>
    </source>
</evidence>
<dbReference type="EMBL" id="JBHLWE010000017">
    <property type="protein sequence ID" value="MFC0340047.1"/>
    <property type="molecule type" value="Genomic_DNA"/>
</dbReference>
<evidence type="ECO:0000313" key="3">
    <source>
        <dbReference type="Proteomes" id="UP001589799"/>
    </source>
</evidence>
<feature type="transmembrane region" description="Helical" evidence="1">
    <location>
        <begin position="15"/>
        <end position="33"/>
    </location>
</feature>
<keyword evidence="1" id="KW-0812">Transmembrane</keyword>
<proteinExistence type="predicted"/>